<accession>A0A656GEE5</accession>
<evidence type="ECO:0000259" key="5">
    <source>
        <dbReference type="Pfam" id="PF13193"/>
    </source>
</evidence>
<dbReference type="InterPro" id="IPR045851">
    <property type="entry name" value="AMP-bd_C_sf"/>
</dbReference>
<dbReference type="InterPro" id="IPR010071">
    <property type="entry name" value="AA_adenyl_dom"/>
</dbReference>
<dbReference type="Pfam" id="PF13193">
    <property type="entry name" value="AMP-binding_C"/>
    <property type="match status" value="1"/>
</dbReference>
<dbReference type="PANTHER" id="PTHR45527">
    <property type="entry name" value="NONRIBOSOMAL PEPTIDE SYNTHETASE"/>
    <property type="match status" value="1"/>
</dbReference>
<evidence type="ECO:0000259" key="4">
    <source>
        <dbReference type="Pfam" id="PF00501"/>
    </source>
</evidence>
<sequence>CAHQRSETQAERTPLAIALTFAGEQLSYQQLHSRANQLAHKLREQGVGPDVRVGLAAERSLDMIVGMLAILKAGGAYVPLDPDYPQDRLSFLMHDSGIELLLTQAHLLGQLPIPAHVQTLDLADALDSYSTENPVNQTSPDKLAYVIYTSGSTGKPKGTLLAHHNLMRLFAATDDWFKFSEKDVWTLFHSFAFDFSVWEIFGALLHGGRLVIVPREVTRSPEDFHALLVEQQVTVLNQTPSAFKQLMRVACDSPVPMSLEKVIFGGEALDVASLKPWFDRFGDQAAQLINMYGITETTVHVTYRPITEADTQNPASPIGEAIPDLSWYVLDADFNPVAQGCSGELHIGHAGLARGYHNRAALTAERFVPDPFSSDGGRLYRTGDLARYRAAGVIEYAGRIDHQVKIRGFRIELGEIEARLQAHPAVREVMVLAVDGQLAAYLVPAQLDHDQQSLRETLKTELRSHLPDYMVPTHFIV</sequence>
<dbReference type="PANTHER" id="PTHR45527:SF14">
    <property type="entry name" value="PLIPASTATIN SYNTHASE SUBUNIT B"/>
    <property type="match status" value="1"/>
</dbReference>
<dbReference type="Pfam" id="PF00501">
    <property type="entry name" value="AMP-binding"/>
    <property type="match status" value="1"/>
</dbReference>
<comment type="cofactor">
    <cofactor evidence="1">
        <name>pantetheine 4'-phosphate</name>
        <dbReference type="ChEBI" id="CHEBI:47942"/>
    </cofactor>
</comment>
<dbReference type="FunFam" id="3.40.50.980:FF:000002">
    <property type="entry name" value="Enterobactin synthetase component F"/>
    <property type="match status" value="1"/>
</dbReference>
<proteinExistence type="predicted"/>
<dbReference type="SUPFAM" id="SSF56801">
    <property type="entry name" value="Acetyl-CoA synthetase-like"/>
    <property type="match status" value="1"/>
</dbReference>
<reference evidence="6 7" key="1">
    <citation type="journal article" date="2011" name="PLoS Pathog.">
        <title>Dynamic evolution of pathogenicity revealed by sequencing and comparative genomics of 19 Pseudomonas syringae isolates.</title>
        <authorList>
            <person name="Baltrus D.A."/>
            <person name="Nishimura M.T."/>
            <person name="Romanchuk A."/>
            <person name="Chang J.H."/>
            <person name="Mukhtar M.S."/>
            <person name="Cherkis K."/>
            <person name="Roach J."/>
            <person name="Grant S.R."/>
            <person name="Jones C.D."/>
            <person name="Dangl J.L."/>
        </authorList>
    </citation>
    <scope>NUCLEOTIDE SEQUENCE [LARGE SCALE GENOMIC DNA]</scope>
    <source>
        <strain evidence="6 7">301020</strain>
    </source>
</reference>
<dbReference type="InterPro" id="IPR025110">
    <property type="entry name" value="AMP-bd_C"/>
</dbReference>
<dbReference type="Gene3D" id="3.30.300.30">
    <property type="match status" value="1"/>
</dbReference>
<dbReference type="Proteomes" id="UP000003465">
    <property type="component" value="Unassembled WGS sequence"/>
</dbReference>
<comment type="caution">
    <text evidence="6">The sequence shown here is derived from an EMBL/GenBank/DDBJ whole genome shotgun (WGS) entry which is preliminary data.</text>
</comment>
<dbReference type="Gene3D" id="2.30.38.10">
    <property type="entry name" value="Luciferase, Domain 3"/>
    <property type="match status" value="1"/>
</dbReference>
<keyword evidence="3" id="KW-0597">Phosphoprotein</keyword>
<evidence type="ECO:0000313" key="6">
    <source>
        <dbReference type="EMBL" id="EGH24108.1"/>
    </source>
</evidence>
<dbReference type="FunFam" id="2.30.38.10:FF:000001">
    <property type="entry name" value="Non-ribosomal peptide synthetase PvdI"/>
    <property type="match status" value="1"/>
</dbReference>
<name>A0A656GEE5_PSEA0</name>
<dbReference type="CDD" id="cd17643">
    <property type="entry name" value="A_NRPS_Cytc1-like"/>
    <property type="match status" value="1"/>
</dbReference>
<dbReference type="AlphaFoldDB" id="A0A656GEE5"/>
<organism evidence="6 7">
    <name type="scientific">Pseudomonas amygdali pv. mori str. 301020</name>
    <dbReference type="NCBI Taxonomy" id="629261"/>
    <lineage>
        <taxon>Bacteria</taxon>
        <taxon>Pseudomonadati</taxon>
        <taxon>Pseudomonadota</taxon>
        <taxon>Gammaproteobacteria</taxon>
        <taxon>Pseudomonadales</taxon>
        <taxon>Pseudomonadaceae</taxon>
        <taxon>Pseudomonas</taxon>
        <taxon>Pseudomonas amygdali</taxon>
    </lineage>
</organism>
<dbReference type="InterPro" id="IPR000873">
    <property type="entry name" value="AMP-dep_synth/lig_dom"/>
</dbReference>
<evidence type="ECO:0000256" key="3">
    <source>
        <dbReference type="ARBA" id="ARBA00022553"/>
    </source>
</evidence>
<dbReference type="GO" id="GO:0005829">
    <property type="term" value="C:cytosol"/>
    <property type="evidence" value="ECO:0007669"/>
    <property type="project" value="TreeGrafter"/>
</dbReference>
<keyword evidence="2" id="KW-0596">Phosphopantetheine</keyword>
<feature type="domain" description="AMP-binding enzyme C-terminal" evidence="5">
    <location>
        <begin position="415"/>
        <end position="476"/>
    </location>
</feature>
<dbReference type="FunFam" id="3.40.50.12780:FF:000012">
    <property type="entry name" value="Non-ribosomal peptide synthetase"/>
    <property type="match status" value="1"/>
</dbReference>
<dbReference type="PROSITE" id="PS00455">
    <property type="entry name" value="AMP_BINDING"/>
    <property type="match status" value="1"/>
</dbReference>
<dbReference type="Gene3D" id="3.40.50.980">
    <property type="match status" value="2"/>
</dbReference>
<dbReference type="InterPro" id="IPR020845">
    <property type="entry name" value="AMP-binding_CS"/>
</dbReference>
<protein>
    <submittedName>
        <fullName evidence="6">Pyoverdine sidechain peptide synthetase II, D-Asp-L-Thr component</fullName>
    </submittedName>
</protein>
<feature type="non-terminal residue" evidence="6">
    <location>
        <position position="477"/>
    </location>
</feature>
<dbReference type="GO" id="GO:0043041">
    <property type="term" value="P:amino acid activation for nonribosomal peptide biosynthetic process"/>
    <property type="evidence" value="ECO:0007669"/>
    <property type="project" value="TreeGrafter"/>
</dbReference>
<dbReference type="EMBL" id="AEAG01000879">
    <property type="protein sequence ID" value="EGH24108.1"/>
    <property type="molecule type" value="Genomic_DNA"/>
</dbReference>
<feature type="domain" description="AMP-dependent synthetase/ligase" evidence="4">
    <location>
        <begin position="7"/>
        <end position="357"/>
    </location>
</feature>
<dbReference type="GO" id="GO:0031177">
    <property type="term" value="F:phosphopantetheine binding"/>
    <property type="evidence" value="ECO:0007669"/>
    <property type="project" value="TreeGrafter"/>
</dbReference>
<evidence type="ECO:0000256" key="2">
    <source>
        <dbReference type="ARBA" id="ARBA00022450"/>
    </source>
</evidence>
<dbReference type="GO" id="GO:0044550">
    <property type="term" value="P:secondary metabolite biosynthetic process"/>
    <property type="evidence" value="ECO:0007669"/>
    <property type="project" value="TreeGrafter"/>
</dbReference>
<gene>
    <name evidence="6" type="ORF">PSYMO_22613</name>
</gene>
<dbReference type="NCBIfam" id="TIGR01733">
    <property type="entry name" value="AA-adenyl-dom"/>
    <property type="match status" value="1"/>
</dbReference>
<evidence type="ECO:0000256" key="1">
    <source>
        <dbReference type="ARBA" id="ARBA00001957"/>
    </source>
</evidence>
<feature type="non-terminal residue" evidence="6">
    <location>
        <position position="1"/>
    </location>
</feature>
<evidence type="ECO:0000313" key="7">
    <source>
        <dbReference type="Proteomes" id="UP000003465"/>
    </source>
</evidence>